<evidence type="ECO:0000259" key="5">
    <source>
        <dbReference type="PROSITE" id="PS50966"/>
    </source>
</evidence>
<evidence type="ECO:0000256" key="4">
    <source>
        <dbReference type="PROSITE-ProRule" id="PRU00325"/>
    </source>
</evidence>
<dbReference type="Pfam" id="PF04434">
    <property type="entry name" value="SWIM"/>
    <property type="match status" value="1"/>
</dbReference>
<evidence type="ECO:0000256" key="2">
    <source>
        <dbReference type="ARBA" id="ARBA00022771"/>
    </source>
</evidence>
<keyword evidence="2 4" id="KW-0863">Zinc-finger</keyword>
<evidence type="ECO:0000256" key="3">
    <source>
        <dbReference type="ARBA" id="ARBA00022833"/>
    </source>
</evidence>
<keyword evidence="3" id="KW-0862">Zinc</keyword>
<evidence type="ECO:0000256" key="1">
    <source>
        <dbReference type="ARBA" id="ARBA00022723"/>
    </source>
</evidence>
<proteinExistence type="predicted"/>
<sequence length="168" mass="19223">MLLVCTPRKLSNYLVSKLKRQQVEKAARYSVVQSATSEYNVVHNNASQRKKWARVMFTVRIEDDGSRYSCECGMYEHFGILCCHAIKLLIHTSVTRIPEAYIMKRWTRAARDFVYLDDISSGPVSSQLSQNLLLVNALEVVRTVNRDSQASDILARHLSNARKEIDCL</sequence>
<dbReference type="InterPro" id="IPR006564">
    <property type="entry name" value="Znf_PMZ"/>
</dbReference>
<dbReference type="AlphaFoldDB" id="A0A0A9DBJ6"/>
<organism evidence="6">
    <name type="scientific">Arundo donax</name>
    <name type="common">Giant reed</name>
    <name type="synonym">Donax arundinaceus</name>
    <dbReference type="NCBI Taxonomy" id="35708"/>
    <lineage>
        <taxon>Eukaryota</taxon>
        <taxon>Viridiplantae</taxon>
        <taxon>Streptophyta</taxon>
        <taxon>Embryophyta</taxon>
        <taxon>Tracheophyta</taxon>
        <taxon>Spermatophyta</taxon>
        <taxon>Magnoliopsida</taxon>
        <taxon>Liliopsida</taxon>
        <taxon>Poales</taxon>
        <taxon>Poaceae</taxon>
        <taxon>PACMAD clade</taxon>
        <taxon>Arundinoideae</taxon>
        <taxon>Arundineae</taxon>
        <taxon>Arundo</taxon>
    </lineage>
</organism>
<dbReference type="SMART" id="SM00575">
    <property type="entry name" value="ZnF_PMZ"/>
    <property type="match status" value="1"/>
</dbReference>
<feature type="domain" description="SWIM-type" evidence="5">
    <location>
        <begin position="57"/>
        <end position="93"/>
    </location>
</feature>
<reference evidence="6" key="2">
    <citation type="journal article" date="2015" name="Data Brief">
        <title>Shoot transcriptome of the giant reed, Arundo donax.</title>
        <authorList>
            <person name="Barrero R.A."/>
            <person name="Guerrero F.D."/>
            <person name="Moolhuijzen P."/>
            <person name="Goolsby J.A."/>
            <person name="Tidwell J."/>
            <person name="Bellgard S.E."/>
            <person name="Bellgard M.I."/>
        </authorList>
    </citation>
    <scope>NUCLEOTIDE SEQUENCE</scope>
    <source>
        <tissue evidence="6">Shoot tissue taken approximately 20 cm above the soil surface</tissue>
    </source>
</reference>
<evidence type="ECO:0000313" key="6">
    <source>
        <dbReference type="EMBL" id="JAD84058.1"/>
    </source>
</evidence>
<dbReference type="InterPro" id="IPR007527">
    <property type="entry name" value="Znf_SWIM"/>
</dbReference>
<name>A0A0A9DBJ6_ARUDO</name>
<dbReference type="GO" id="GO:0008270">
    <property type="term" value="F:zinc ion binding"/>
    <property type="evidence" value="ECO:0007669"/>
    <property type="project" value="UniProtKB-KW"/>
</dbReference>
<dbReference type="EMBL" id="GBRH01213837">
    <property type="protein sequence ID" value="JAD84058.1"/>
    <property type="molecule type" value="Transcribed_RNA"/>
</dbReference>
<accession>A0A0A9DBJ6</accession>
<dbReference type="PROSITE" id="PS50966">
    <property type="entry name" value="ZF_SWIM"/>
    <property type="match status" value="1"/>
</dbReference>
<dbReference type="PANTHER" id="PTHR47482">
    <property type="entry name" value="OS11G0632001 PROTEIN"/>
    <property type="match status" value="1"/>
</dbReference>
<keyword evidence="1" id="KW-0479">Metal-binding</keyword>
<protein>
    <recommendedName>
        <fullName evidence="5">SWIM-type domain-containing protein</fullName>
    </recommendedName>
</protein>
<dbReference type="PANTHER" id="PTHR47482:SF5">
    <property type="entry name" value="FAR1 DOMAIN-CONTAINING PROTEIN"/>
    <property type="match status" value="1"/>
</dbReference>
<reference evidence="6" key="1">
    <citation type="submission" date="2014-09" db="EMBL/GenBank/DDBJ databases">
        <authorList>
            <person name="Magalhaes I.L.F."/>
            <person name="Oliveira U."/>
            <person name="Santos F.R."/>
            <person name="Vidigal T.H.D.A."/>
            <person name="Brescovit A.D."/>
            <person name="Santos A.J."/>
        </authorList>
    </citation>
    <scope>NUCLEOTIDE SEQUENCE</scope>
    <source>
        <tissue evidence="6">Shoot tissue taken approximately 20 cm above the soil surface</tissue>
    </source>
</reference>